<dbReference type="Gene3D" id="3.40.630.30">
    <property type="match status" value="1"/>
</dbReference>
<name>A0AAD5S8X7_9FUNG</name>
<accession>A0AAD5S8X7</accession>
<dbReference type="InterPro" id="IPR016181">
    <property type="entry name" value="Acyl_CoA_acyltransferase"/>
</dbReference>
<keyword evidence="3" id="KW-1185">Reference proteome</keyword>
<evidence type="ECO:0000313" key="3">
    <source>
        <dbReference type="Proteomes" id="UP001212841"/>
    </source>
</evidence>
<dbReference type="PROSITE" id="PS51186">
    <property type="entry name" value="GNAT"/>
    <property type="match status" value="1"/>
</dbReference>
<dbReference type="AlphaFoldDB" id="A0AAD5S8X7"/>
<feature type="domain" description="N-acetyltransferase" evidence="1">
    <location>
        <begin position="1"/>
        <end position="55"/>
    </location>
</feature>
<organism evidence="2 3">
    <name type="scientific">Rhizophlyctis rosea</name>
    <dbReference type="NCBI Taxonomy" id="64517"/>
    <lineage>
        <taxon>Eukaryota</taxon>
        <taxon>Fungi</taxon>
        <taxon>Fungi incertae sedis</taxon>
        <taxon>Chytridiomycota</taxon>
        <taxon>Chytridiomycota incertae sedis</taxon>
        <taxon>Chytridiomycetes</taxon>
        <taxon>Rhizophlyctidales</taxon>
        <taxon>Rhizophlyctidaceae</taxon>
        <taxon>Rhizophlyctis</taxon>
    </lineage>
</organism>
<sequence>EVEREARAQGLKEVEVHAQVGTEAFYRGFGFVEMQGEERFWEEGIEHLKMRKVLE</sequence>
<dbReference type="Pfam" id="PF13673">
    <property type="entry name" value="Acetyltransf_10"/>
    <property type="match status" value="1"/>
</dbReference>
<dbReference type="EMBL" id="JADGJD010000622">
    <property type="protein sequence ID" value="KAJ3049594.1"/>
    <property type="molecule type" value="Genomic_DNA"/>
</dbReference>
<evidence type="ECO:0000259" key="1">
    <source>
        <dbReference type="PROSITE" id="PS51186"/>
    </source>
</evidence>
<dbReference type="InterPro" id="IPR000182">
    <property type="entry name" value="GNAT_dom"/>
</dbReference>
<feature type="non-terminal residue" evidence="2">
    <location>
        <position position="1"/>
    </location>
</feature>
<proteinExistence type="predicted"/>
<comment type="caution">
    <text evidence="2">The sequence shown here is derived from an EMBL/GenBank/DDBJ whole genome shotgun (WGS) entry which is preliminary data.</text>
</comment>
<dbReference type="SUPFAM" id="SSF55729">
    <property type="entry name" value="Acyl-CoA N-acyltransferases (Nat)"/>
    <property type="match status" value="1"/>
</dbReference>
<evidence type="ECO:0000313" key="2">
    <source>
        <dbReference type="EMBL" id="KAJ3049594.1"/>
    </source>
</evidence>
<protein>
    <recommendedName>
        <fullName evidence="1">N-acetyltransferase domain-containing protein</fullName>
    </recommendedName>
</protein>
<reference evidence="2" key="1">
    <citation type="submission" date="2020-05" db="EMBL/GenBank/DDBJ databases">
        <title>Phylogenomic resolution of chytrid fungi.</title>
        <authorList>
            <person name="Stajich J.E."/>
            <person name="Amses K."/>
            <person name="Simmons R."/>
            <person name="Seto K."/>
            <person name="Myers J."/>
            <person name="Bonds A."/>
            <person name="Quandt C.A."/>
            <person name="Barry K."/>
            <person name="Liu P."/>
            <person name="Grigoriev I."/>
            <person name="Longcore J.E."/>
            <person name="James T.Y."/>
        </authorList>
    </citation>
    <scope>NUCLEOTIDE SEQUENCE</scope>
    <source>
        <strain evidence="2">JEL0318</strain>
    </source>
</reference>
<gene>
    <name evidence="2" type="ORF">HK097_009429</name>
</gene>
<dbReference type="GO" id="GO:0016747">
    <property type="term" value="F:acyltransferase activity, transferring groups other than amino-acyl groups"/>
    <property type="evidence" value="ECO:0007669"/>
    <property type="project" value="InterPro"/>
</dbReference>
<dbReference type="Proteomes" id="UP001212841">
    <property type="component" value="Unassembled WGS sequence"/>
</dbReference>